<dbReference type="SUPFAM" id="SSF116734">
    <property type="entry name" value="DNA methylase specificity domain"/>
    <property type="match status" value="1"/>
</dbReference>
<dbReference type="Gene3D" id="1.10.287.1120">
    <property type="entry name" value="Bipartite methylase S protein"/>
    <property type="match status" value="1"/>
</dbReference>
<dbReference type="REBASE" id="333085">
    <property type="entry name" value="S2.AspKB6ORF13640P"/>
</dbReference>
<dbReference type="InterPro" id="IPR044946">
    <property type="entry name" value="Restrct_endonuc_typeI_TRD_sf"/>
</dbReference>
<accession>A0A5B9GKF1</accession>
<dbReference type="PANTHER" id="PTHR30408:SF12">
    <property type="entry name" value="TYPE I RESTRICTION ENZYME MJAVIII SPECIFICITY SUBUNIT"/>
    <property type="match status" value="1"/>
</dbReference>
<keyword evidence="4" id="KW-0175">Coiled coil</keyword>
<keyword evidence="3" id="KW-0238">DNA-binding</keyword>
<evidence type="ECO:0000256" key="3">
    <source>
        <dbReference type="ARBA" id="ARBA00023125"/>
    </source>
</evidence>
<dbReference type="RefSeq" id="WP_128106350.1">
    <property type="nucleotide sequence ID" value="NZ_JAMZAF010000013.1"/>
</dbReference>
<evidence type="ECO:0000256" key="2">
    <source>
        <dbReference type="ARBA" id="ARBA00022747"/>
    </source>
</evidence>
<feature type="coiled-coil region" evidence="4">
    <location>
        <begin position="170"/>
        <end position="204"/>
    </location>
</feature>
<evidence type="ECO:0000259" key="5">
    <source>
        <dbReference type="Pfam" id="PF01420"/>
    </source>
</evidence>
<proteinExistence type="inferred from homology"/>
<protein>
    <recommendedName>
        <fullName evidence="5">Type I restriction modification DNA specificity domain-containing protein</fullName>
    </recommendedName>
</protein>
<dbReference type="Pfam" id="PF01420">
    <property type="entry name" value="Methylase_S"/>
    <property type="match status" value="1"/>
</dbReference>
<dbReference type="InterPro" id="IPR000055">
    <property type="entry name" value="Restrct_endonuc_typeI_TRD"/>
</dbReference>
<dbReference type="GO" id="GO:0009307">
    <property type="term" value="P:DNA restriction-modification system"/>
    <property type="evidence" value="ECO:0007669"/>
    <property type="project" value="UniProtKB-KW"/>
</dbReference>
<evidence type="ECO:0000313" key="7">
    <source>
        <dbReference type="Proteomes" id="UP000287027"/>
    </source>
</evidence>
<dbReference type="EMBL" id="CP042809">
    <property type="protein sequence ID" value="QEE86761.1"/>
    <property type="molecule type" value="Genomic_DNA"/>
</dbReference>
<dbReference type="Proteomes" id="UP000287027">
    <property type="component" value="Plasmid unnamed1"/>
</dbReference>
<comment type="similarity">
    <text evidence="1">Belongs to the type-I restriction system S methylase family.</text>
</comment>
<dbReference type="Gene3D" id="3.90.220.20">
    <property type="entry name" value="DNA methylase specificity domains"/>
    <property type="match status" value="1"/>
</dbReference>
<dbReference type="PANTHER" id="PTHR30408">
    <property type="entry name" value="TYPE-1 RESTRICTION ENZYME ECOKI SPECIFICITY PROTEIN"/>
    <property type="match status" value="1"/>
</dbReference>
<dbReference type="CDD" id="cd17286">
    <property type="entry name" value="RMtype1_S_Lla161ORF747P_TRD1-CR1_like"/>
    <property type="match status" value="1"/>
</dbReference>
<gene>
    <name evidence="6" type="ORF">EOV40_013630</name>
</gene>
<dbReference type="InterPro" id="IPR052021">
    <property type="entry name" value="Type-I_RS_S_subunit"/>
</dbReference>
<geneLocation type="plasmid" evidence="6 7">
    <name>unnamed1</name>
</geneLocation>
<dbReference type="KEGG" id="aoy:EOV40_013630"/>
<sequence>MQQLLTGKKRLPGFTGEWKNYKLYEVGNITTGNTPSTKDESLYGEKFLFITPVDLGNCKYVKKSERMLSEKGASISRMIPAGSIFFSCIGTIGKMGIATRDCITNQQINAIEVKENYNNEFIYYQIFSNKEQIDKLTAKQAVPIINKKTFSNFIISSPFLPEQKAIAAVLTTADEEIMVLESDLSRLRQEKKALMQQLLTGKRRVTVD</sequence>
<evidence type="ECO:0000256" key="4">
    <source>
        <dbReference type="SAM" id="Coils"/>
    </source>
</evidence>
<keyword evidence="2" id="KW-0680">Restriction system</keyword>
<evidence type="ECO:0000256" key="1">
    <source>
        <dbReference type="ARBA" id="ARBA00010923"/>
    </source>
</evidence>
<keyword evidence="7" id="KW-1185">Reference proteome</keyword>
<name>A0A5B9GKF1_9PROT</name>
<feature type="domain" description="Type I restriction modification DNA specificity" evidence="5">
    <location>
        <begin position="17"/>
        <end position="177"/>
    </location>
</feature>
<evidence type="ECO:0000313" key="6">
    <source>
        <dbReference type="EMBL" id="QEE86761.1"/>
    </source>
</evidence>
<organism evidence="6 7">
    <name type="scientific">Acetobacter oryzoeni</name>
    <dbReference type="NCBI Taxonomy" id="2500548"/>
    <lineage>
        <taxon>Bacteria</taxon>
        <taxon>Pseudomonadati</taxon>
        <taxon>Pseudomonadota</taxon>
        <taxon>Alphaproteobacteria</taxon>
        <taxon>Acetobacterales</taxon>
        <taxon>Acetobacteraceae</taxon>
        <taxon>Acetobacter</taxon>
    </lineage>
</organism>
<keyword evidence="6" id="KW-0614">Plasmid</keyword>
<reference evidence="6 7" key="1">
    <citation type="submission" date="2019-08" db="EMBL/GenBank/DDBJ databases">
        <title>Acetobacter oryzioeni sp. nov., isolated from Korean rice wine vinegar.</title>
        <authorList>
            <person name="Baek J.H."/>
            <person name="Kim K.H."/>
            <person name="Jeon C.O."/>
            <person name="Han D.M."/>
        </authorList>
    </citation>
    <scope>NUCLEOTIDE SEQUENCE [LARGE SCALE GENOMIC DNA]</scope>
    <source>
        <strain evidence="6 7">B6</strain>
        <plasmid evidence="6 7">unnamed1</plasmid>
    </source>
</reference>
<dbReference type="AlphaFoldDB" id="A0A5B9GKF1"/>
<dbReference type="GO" id="GO:0003677">
    <property type="term" value="F:DNA binding"/>
    <property type="evidence" value="ECO:0007669"/>
    <property type="project" value="UniProtKB-KW"/>
</dbReference>